<dbReference type="GO" id="GO:0005743">
    <property type="term" value="C:mitochondrial inner membrane"/>
    <property type="evidence" value="ECO:0007669"/>
    <property type="project" value="UniProtKB-SubCell"/>
</dbReference>
<keyword evidence="6" id="KW-0496">Mitochondrion</keyword>
<dbReference type="Pfam" id="PF07960">
    <property type="entry name" value="CBP4"/>
    <property type="match status" value="1"/>
</dbReference>
<keyword evidence="7" id="KW-0472">Membrane</keyword>
<keyword evidence="4" id="KW-0999">Mitochondrion inner membrane</keyword>
<sequence>MQQFPWFRFSVFASGLMAIGYIAMKATTPTEEQLYKEMSPDLRRRVDATRNARLTREAEMKKQMAAQEAGNANPETSKPIWADPPSK</sequence>
<protein>
    <recommendedName>
        <fullName evidence="13">Assembly factor CBP4</fullName>
    </recommendedName>
</protein>
<evidence type="ECO:0000256" key="10">
    <source>
        <dbReference type="SAM" id="MobiDB-lite"/>
    </source>
</evidence>
<evidence type="ECO:0000313" key="12">
    <source>
        <dbReference type="Proteomes" id="UP000629468"/>
    </source>
</evidence>
<comment type="function">
    <text evidence="9">Essential for the assembly of ubiquinol-cytochrome c reductase. It has a direct effect on the correct occurrence of the Rieske protein, core 4, core 5 and apocytochrome b.</text>
</comment>
<evidence type="ECO:0000256" key="9">
    <source>
        <dbReference type="ARBA" id="ARBA00025413"/>
    </source>
</evidence>
<evidence type="ECO:0000256" key="2">
    <source>
        <dbReference type="ARBA" id="ARBA00006780"/>
    </source>
</evidence>
<keyword evidence="3" id="KW-0812">Transmembrane</keyword>
<dbReference type="InterPro" id="IPR012420">
    <property type="entry name" value="Cbp4"/>
</dbReference>
<evidence type="ECO:0000256" key="6">
    <source>
        <dbReference type="ARBA" id="ARBA00023128"/>
    </source>
</evidence>
<dbReference type="AlphaFoldDB" id="A0A8H7F531"/>
<evidence type="ECO:0000313" key="11">
    <source>
        <dbReference type="EMBL" id="KAF7777528.1"/>
    </source>
</evidence>
<evidence type="ECO:0000256" key="5">
    <source>
        <dbReference type="ARBA" id="ARBA00022989"/>
    </source>
</evidence>
<reference evidence="11 12" key="1">
    <citation type="journal article" name="Sci. Rep.">
        <title>Telomere-to-telomere assembled and centromere annotated genomes of the two main subspecies of the button mushroom Agaricus bisporus reveal especially polymorphic chromosome ends.</title>
        <authorList>
            <person name="Sonnenberg A.S.M."/>
            <person name="Sedaghat-Telgerd N."/>
            <person name="Lavrijssen B."/>
            <person name="Ohm R.A."/>
            <person name="Hendrickx P.M."/>
            <person name="Scholtmeijer K."/>
            <person name="Baars J.J.P."/>
            <person name="van Peer A."/>
        </authorList>
    </citation>
    <scope>NUCLEOTIDE SEQUENCE [LARGE SCALE GENOMIC DNA]</scope>
    <source>
        <strain evidence="11 12">H119_p4</strain>
    </source>
</reference>
<evidence type="ECO:0000256" key="7">
    <source>
        <dbReference type="ARBA" id="ARBA00023136"/>
    </source>
</evidence>
<dbReference type="EMBL" id="JABXXO010000005">
    <property type="protein sequence ID" value="KAF7777528.1"/>
    <property type="molecule type" value="Genomic_DNA"/>
</dbReference>
<gene>
    <name evidence="11" type="ORF">Agabi119p4_3600</name>
</gene>
<proteinExistence type="inferred from homology"/>
<organism evidence="11 12">
    <name type="scientific">Agaricus bisporus var. burnettii</name>
    <dbReference type="NCBI Taxonomy" id="192524"/>
    <lineage>
        <taxon>Eukaryota</taxon>
        <taxon>Fungi</taxon>
        <taxon>Dikarya</taxon>
        <taxon>Basidiomycota</taxon>
        <taxon>Agaricomycotina</taxon>
        <taxon>Agaricomycetes</taxon>
        <taxon>Agaricomycetidae</taxon>
        <taxon>Agaricales</taxon>
        <taxon>Agaricineae</taxon>
        <taxon>Agaricaceae</taxon>
        <taxon>Agaricus</taxon>
    </lineage>
</organism>
<dbReference type="Proteomes" id="UP000629468">
    <property type="component" value="Unassembled WGS sequence"/>
</dbReference>
<feature type="region of interest" description="Disordered" evidence="10">
    <location>
        <begin position="57"/>
        <end position="87"/>
    </location>
</feature>
<evidence type="ECO:0000256" key="3">
    <source>
        <dbReference type="ARBA" id="ARBA00022692"/>
    </source>
</evidence>
<accession>A0A8H7F531</accession>
<comment type="subcellular location">
    <subcellularLocation>
        <location evidence="1">Mitochondrion inner membrane</location>
        <topology evidence="1">Single-pass membrane protein</topology>
    </subcellularLocation>
</comment>
<comment type="caution">
    <text evidence="11">The sequence shown here is derived from an EMBL/GenBank/DDBJ whole genome shotgun (WGS) entry which is preliminary data.</text>
</comment>
<evidence type="ECO:0000256" key="1">
    <source>
        <dbReference type="ARBA" id="ARBA00004434"/>
    </source>
</evidence>
<keyword evidence="5" id="KW-1133">Transmembrane helix</keyword>
<name>A0A8H7F531_AGABI</name>
<evidence type="ECO:0000256" key="8">
    <source>
        <dbReference type="ARBA" id="ARBA00023186"/>
    </source>
</evidence>
<evidence type="ECO:0008006" key="13">
    <source>
        <dbReference type="Google" id="ProtNLM"/>
    </source>
</evidence>
<keyword evidence="8" id="KW-0143">Chaperone</keyword>
<comment type="similarity">
    <text evidence="2">Belongs to the CBP4 family.</text>
</comment>
<evidence type="ECO:0000256" key="4">
    <source>
        <dbReference type="ARBA" id="ARBA00022792"/>
    </source>
</evidence>